<dbReference type="AlphaFoldDB" id="A0A918WKE5"/>
<dbReference type="RefSeq" id="WP_189569916.1">
    <property type="nucleotide sequence ID" value="NZ_BMXI01000008.1"/>
</dbReference>
<reference evidence="2" key="1">
    <citation type="journal article" date="2014" name="Int. J. Syst. Evol. Microbiol.">
        <title>Complete genome sequence of Corynebacterium casei LMG S-19264T (=DSM 44701T), isolated from a smear-ripened cheese.</title>
        <authorList>
            <consortium name="US DOE Joint Genome Institute (JGI-PGF)"/>
            <person name="Walter F."/>
            <person name="Albersmeier A."/>
            <person name="Kalinowski J."/>
            <person name="Ruckert C."/>
        </authorList>
    </citation>
    <scope>NUCLEOTIDE SEQUENCE</scope>
    <source>
        <strain evidence="2">KCTC 12988</strain>
    </source>
</reference>
<reference evidence="2" key="2">
    <citation type="submission" date="2020-09" db="EMBL/GenBank/DDBJ databases">
        <authorList>
            <person name="Sun Q."/>
            <person name="Kim S."/>
        </authorList>
    </citation>
    <scope>NUCLEOTIDE SEQUENCE</scope>
    <source>
        <strain evidence="2">KCTC 12988</strain>
    </source>
</reference>
<keyword evidence="1" id="KW-0472">Membrane</keyword>
<dbReference type="InterPro" id="IPR021632">
    <property type="entry name" value="DUF3239"/>
</dbReference>
<evidence type="ECO:0008006" key="4">
    <source>
        <dbReference type="Google" id="ProtNLM"/>
    </source>
</evidence>
<dbReference type="Gene3D" id="2.40.410.10">
    <property type="entry name" value="putative membrane protein from Corynebacterium diphtheriae superfamily"/>
    <property type="match status" value="1"/>
</dbReference>
<feature type="transmembrane region" description="Helical" evidence="1">
    <location>
        <begin position="72"/>
        <end position="91"/>
    </location>
</feature>
<evidence type="ECO:0000313" key="3">
    <source>
        <dbReference type="Proteomes" id="UP000644507"/>
    </source>
</evidence>
<accession>A0A918WKE5</accession>
<keyword evidence="1" id="KW-1133">Transmembrane helix</keyword>
<keyword evidence="3" id="KW-1185">Reference proteome</keyword>
<gene>
    <name evidence="2" type="ORF">GCM10007100_21120</name>
</gene>
<protein>
    <recommendedName>
        <fullName evidence="4">DUF3239 domain-containing protein</fullName>
    </recommendedName>
</protein>
<organism evidence="2 3">
    <name type="scientific">Roseibacillus persicicus</name>
    <dbReference type="NCBI Taxonomy" id="454148"/>
    <lineage>
        <taxon>Bacteria</taxon>
        <taxon>Pseudomonadati</taxon>
        <taxon>Verrucomicrobiota</taxon>
        <taxon>Verrucomicrobiia</taxon>
        <taxon>Verrucomicrobiales</taxon>
        <taxon>Verrucomicrobiaceae</taxon>
        <taxon>Roseibacillus</taxon>
    </lineage>
</organism>
<dbReference type="InterPro" id="IPR023124">
    <property type="entry name" value="DUF3239_dom_sf"/>
</dbReference>
<sequence length="248" mass="27249">MSKEIGAAGSSRNWSQASSATNFNPNLFRYVWFNETWMCKFTLWSLLIAGLLIGAAILLAGILAWLLGILGALIGLVGLAVGTLMGIFAWVSRDNFKNGLLTAAMVESVSEPSLIQIGVLSRGGRKQDYLYGVKRIKYLTLPKSLRKVGLAVPCVSTFSDEVRHPGTWHDFDPVPVAFGTSDRKKLKHCLEAVTSSEDVESDYFTLLQAFLSHHPFPADFEDLYVCDGAGRLVETRTIAKKAHRPEPS</sequence>
<keyword evidence="1" id="KW-0812">Transmembrane</keyword>
<evidence type="ECO:0000256" key="1">
    <source>
        <dbReference type="SAM" id="Phobius"/>
    </source>
</evidence>
<feature type="transmembrane region" description="Helical" evidence="1">
    <location>
        <begin position="43"/>
        <end position="66"/>
    </location>
</feature>
<name>A0A918WKE5_9BACT</name>
<dbReference type="EMBL" id="BMXI01000008">
    <property type="protein sequence ID" value="GHC54473.1"/>
    <property type="molecule type" value="Genomic_DNA"/>
</dbReference>
<proteinExistence type="predicted"/>
<evidence type="ECO:0000313" key="2">
    <source>
        <dbReference type="EMBL" id="GHC54473.1"/>
    </source>
</evidence>
<dbReference type="Pfam" id="PF11580">
    <property type="entry name" value="DUF3239"/>
    <property type="match status" value="1"/>
</dbReference>
<comment type="caution">
    <text evidence="2">The sequence shown here is derived from an EMBL/GenBank/DDBJ whole genome shotgun (WGS) entry which is preliminary data.</text>
</comment>
<dbReference type="Proteomes" id="UP000644507">
    <property type="component" value="Unassembled WGS sequence"/>
</dbReference>